<reference evidence="2" key="3">
    <citation type="submission" date="2025-09" db="UniProtKB">
        <authorList>
            <consortium name="Ensembl"/>
        </authorList>
    </citation>
    <scope>IDENTIFICATION</scope>
</reference>
<dbReference type="Ensembl" id="ENSMFAT00000102574.1">
    <property type="protein sequence ID" value="ENSMFAP00000059085.1"/>
    <property type="gene ID" value="ENSMFAG00000054497.1"/>
</dbReference>
<evidence type="ECO:0000313" key="3">
    <source>
        <dbReference type="Proteomes" id="UP000233100"/>
    </source>
</evidence>
<dbReference type="Proteomes" id="UP000233100">
    <property type="component" value="Chromosome 20"/>
</dbReference>
<sequence>MFSLEVQEQVLHFLTLHQVPPLHHLVCLERLQVGKDEKLHLLHAHNLVGQSCPSPVVLASLPLTQKAGATVHSSRVLTFTFPFAFFSFFFFFFFETKSRSVAQAGVRWPDLGSLQAPPSGFKRFSCLSLPSSWDYRLPPSHPASFCIFSRDRVLPHQLAWSQTPDLVICPPWPPKVLGL</sequence>
<accession>A0A7N9IFG3</accession>
<dbReference type="AlphaFoldDB" id="A0A7N9IFG3"/>
<proteinExistence type="predicted"/>
<reference evidence="2 3" key="1">
    <citation type="submission" date="2013-03" db="EMBL/GenBank/DDBJ databases">
        <authorList>
            <person name="Warren W."/>
            <person name="Wilson R.K."/>
        </authorList>
    </citation>
    <scope>NUCLEOTIDE SEQUENCE</scope>
</reference>
<evidence type="ECO:0000313" key="2">
    <source>
        <dbReference type="Ensembl" id="ENSMFAP00000059085.1"/>
    </source>
</evidence>
<protein>
    <submittedName>
        <fullName evidence="2">Uncharacterized protein</fullName>
    </submittedName>
</protein>
<reference evidence="2" key="2">
    <citation type="submission" date="2025-08" db="UniProtKB">
        <authorList>
            <consortium name="Ensembl"/>
        </authorList>
    </citation>
    <scope>IDENTIFICATION</scope>
</reference>
<keyword evidence="1" id="KW-1133">Transmembrane helix</keyword>
<dbReference type="PANTHER" id="PTHR46254">
    <property type="entry name" value="PROTEIN GVQW1-RELATED"/>
    <property type="match status" value="1"/>
</dbReference>
<keyword evidence="1" id="KW-0472">Membrane</keyword>
<evidence type="ECO:0000256" key="1">
    <source>
        <dbReference type="SAM" id="Phobius"/>
    </source>
</evidence>
<organism evidence="2 3">
    <name type="scientific">Macaca fascicularis</name>
    <name type="common">Crab-eating macaque</name>
    <name type="synonym">Cynomolgus monkey</name>
    <dbReference type="NCBI Taxonomy" id="9541"/>
    <lineage>
        <taxon>Eukaryota</taxon>
        <taxon>Metazoa</taxon>
        <taxon>Chordata</taxon>
        <taxon>Craniata</taxon>
        <taxon>Vertebrata</taxon>
        <taxon>Euteleostomi</taxon>
        <taxon>Mammalia</taxon>
        <taxon>Eutheria</taxon>
        <taxon>Euarchontoglires</taxon>
        <taxon>Primates</taxon>
        <taxon>Haplorrhini</taxon>
        <taxon>Catarrhini</taxon>
        <taxon>Cercopithecidae</taxon>
        <taxon>Cercopithecinae</taxon>
        <taxon>Macaca</taxon>
    </lineage>
</organism>
<keyword evidence="3" id="KW-1185">Reference proteome</keyword>
<feature type="transmembrane region" description="Helical" evidence="1">
    <location>
        <begin position="76"/>
        <end position="94"/>
    </location>
</feature>
<dbReference type="GeneTree" id="ENSGT00940000161627"/>
<keyword evidence="1" id="KW-0812">Transmembrane</keyword>
<name>A0A7N9IFG3_MACFA</name>